<accession>A0ABR7FT11</accession>
<dbReference type="EMBL" id="JACOOS010000015">
    <property type="protein sequence ID" value="MBC5678345.1"/>
    <property type="molecule type" value="Genomic_DNA"/>
</dbReference>
<organism evidence="1 2">
    <name type="scientific">Anaerostipes hominis</name>
    <name type="common">ex Liu et al. 2021</name>
    <dbReference type="NCBI Taxonomy" id="2763018"/>
    <lineage>
        <taxon>Bacteria</taxon>
        <taxon>Bacillati</taxon>
        <taxon>Bacillota</taxon>
        <taxon>Clostridia</taxon>
        <taxon>Lachnospirales</taxon>
        <taxon>Lachnospiraceae</taxon>
        <taxon>Anaerostipes</taxon>
    </lineage>
</organism>
<reference evidence="1 2" key="1">
    <citation type="submission" date="2020-08" db="EMBL/GenBank/DDBJ databases">
        <title>Genome public.</title>
        <authorList>
            <person name="Liu C."/>
            <person name="Sun Q."/>
        </authorList>
    </citation>
    <scope>NUCLEOTIDE SEQUENCE [LARGE SCALE GENOMIC DNA]</scope>
    <source>
        <strain evidence="1 2">NSJ-7</strain>
    </source>
</reference>
<name>A0ABR7FT11_9FIRM</name>
<dbReference type="RefSeq" id="WP_024728551.1">
    <property type="nucleotide sequence ID" value="NZ_JACOOS010000015.1"/>
</dbReference>
<dbReference type="Proteomes" id="UP000635828">
    <property type="component" value="Unassembled WGS sequence"/>
</dbReference>
<evidence type="ECO:0000313" key="1">
    <source>
        <dbReference type="EMBL" id="MBC5678345.1"/>
    </source>
</evidence>
<protein>
    <submittedName>
        <fullName evidence="1">Uncharacterized protein</fullName>
    </submittedName>
</protein>
<proteinExistence type="predicted"/>
<sequence>MIITGSCISTGSFSRSFQKGNKNLFYNLTNLSAYNELFELNLTKDSFKVLFHLSDKYIIPPEEGSLSTLMTQVVARQLVHPDDAADYPDFWNLDTIMERPSNASPSPFLLGQFRKAFSCFGQEKGE</sequence>
<keyword evidence="2" id="KW-1185">Reference proteome</keyword>
<gene>
    <name evidence="1" type="ORF">H8S22_12255</name>
</gene>
<evidence type="ECO:0000313" key="2">
    <source>
        <dbReference type="Proteomes" id="UP000635828"/>
    </source>
</evidence>
<comment type="caution">
    <text evidence="1">The sequence shown here is derived from an EMBL/GenBank/DDBJ whole genome shotgun (WGS) entry which is preliminary data.</text>
</comment>